<keyword evidence="3" id="KW-1185">Reference proteome</keyword>
<sequence length="162" mass="17578">MKSFLFGAAVLAALAAPAQARNFAVPDKNPAVILSVPDKWDVDEIEYGYSAKSPDGGIFFSVEYAGKKNIDRMVAANKKWMKENKIDANVKPQERQMDFGGTKGEVVRFDTTDANGKTLVDFVFLDGGGDQVVMLTLWGSEEERADNKAAVAAIMASVKPIN</sequence>
<dbReference type="RefSeq" id="WP_127733099.1">
    <property type="nucleotide sequence ID" value="NZ_SACP01000028.1"/>
</dbReference>
<comment type="caution">
    <text evidence="2">The sequence shown here is derived from an EMBL/GenBank/DDBJ whole genome shotgun (WGS) entry which is preliminary data.</text>
</comment>
<reference evidence="2 3" key="1">
    <citation type="submission" date="2019-01" db="EMBL/GenBank/DDBJ databases">
        <authorList>
            <person name="Chen W.-M."/>
        </authorList>
    </citation>
    <scope>NUCLEOTIDE SEQUENCE [LARGE SCALE GENOMIC DNA]</scope>
    <source>
        <strain evidence="2 3">TER-1</strain>
    </source>
</reference>
<evidence type="ECO:0008006" key="4">
    <source>
        <dbReference type="Google" id="ProtNLM"/>
    </source>
</evidence>
<dbReference type="Proteomes" id="UP000286997">
    <property type="component" value="Unassembled WGS sequence"/>
</dbReference>
<keyword evidence="1" id="KW-0732">Signal</keyword>
<evidence type="ECO:0000313" key="3">
    <source>
        <dbReference type="Proteomes" id="UP000286997"/>
    </source>
</evidence>
<proteinExistence type="predicted"/>
<gene>
    <name evidence="2" type="ORF">EOE48_22385</name>
</gene>
<evidence type="ECO:0000313" key="2">
    <source>
        <dbReference type="EMBL" id="RVU14656.1"/>
    </source>
</evidence>
<feature type="chain" id="PRO_5018544751" description="DUF1795 domain-containing protein" evidence="1">
    <location>
        <begin position="21"/>
        <end position="162"/>
    </location>
</feature>
<evidence type="ECO:0000256" key="1">
    <source>
        <dbReference type="SAM" id="SignalP"/>
    </source>
</evidence>
<dbReference type="AlphaFoldDB" id="A0A3S2VQH5"/>
<dbReference type="OrthoDB" id="8159080at2"/>
<name>A0A3S2VQH5_9HYPH</name>
<dbReference type="EMBL" id="SACP01000028">
    <property type="protein sequence ID" value="RVU14656.1"/>
    <property type="molecule type" value="Genomic_DNA"/>
</dbReference>
<organism evidence="2 3">
    <name type="scientific">Methylobacterium oryzihabitans</name>
    <dbReference type="NCBI Taxonomy" id="2499852"/>
    <lineage>
        <taxon>Bacteria</taxon>
        <taxon>Pseudomonadati</taxon>
        <taxon>Pseudomonadota</taxon>
        <taxon>Alphaproteobacteria</taxon>
        <taxon>Hyphomicrobiales</taxon>
        <taxon>Methylobacteriaceae</taxon>
        <taxon>Methylobacterium</taxon>
    </lineage>
</organism>
<accession>A0A3S2VQH5</accession>
<feature type="signal peptide" evidence="1">
    <location>
        <begin position="1"/>
        <end position="20"/>
    </location>
</feature>
<protein>
    <recommendedName>
        <fullName evidence="4">DUF1795 domain-containing protein</fullName>
    </recommendedName>
</protein>